<dbReference type="Pfam" id="PF01370">
    <property type="entry name" value="Epimerase"/>
    <property type="match status" value="1"/>
</dbReference>
<accession>A0ABT3QWY2</accession>
<evidence type="ECO:0000313" key="4">
    <source>
        <dbReference type="EMBL" id="MCX2721405.1"/>
    </source>
</evidence>
<dbReference type="InterPro" id="IPR001509">
    <property type="entry name" value="Epimerase_deHydtase"/>
</dbReference>
<dbReference type="PANTHER" id="PTHR43103:SF3">
    <property type="entry name" value="ADP-L-GLYCERO-D-MANNO-HEPTOSE-6-EPIMERASE"/>
    <property type="match status" value="1"/>
</dbReference>
<keyword evidence="1" id="KW-0521">NADP</keyword>
<keyword evidence="2" id="KW-0119">Carbohydrate metabolism</keyword>
<dbReference type="PANTHER" id="PTHR43103">
    <property type="entry name" value="NUCLEOSIDE-DIPHOSPHATE-SUGAR EPIMERASE"/>
    <property type="match status" value="1"/>
</dbReference>
<feature type="domain" description="NAD-dependent epimerase/dehydratase" evidence="3">
    <location>
        <begin position="3"/>
        <end position="211"/>
    </location>
</feature>
<evidence type="ECO:0000259" key="3">
    <source>
        <dbReference type="Pfam" id="PF01370"/>
    </source>
</evidence>
<proteinExistence type="predicted"/>
<dbReference type="Gene3D" id="3.40.50.720">
    <property type="entry name" value="NAD(P)-binding Rossmann-like Domain"/>
    <property type="match status" value="1"/>
</dbReference>
<gene>
    <name evidence="4" type="ORF">ON753_03145</name>
</gene>
<sequence>MHVLVIGAAGMVGRKLVEQLAADQAVFGFEVSRLTLADAIESPVPPALQDVATVLTMDLAEPGEPEKLIAGRPDVIFHLAAIVSGEAEVDFDKGYAVNLDGSRALFEAIRHENMREPYFPRVIFASSIAVFGQPFPEKIGDEFFTTPLTSYGTQKAITELLLADYTRKGIFDGIGIRLPTVCIRPGKPNKAASGFFSNILREPLVGQEAVLPVDESVRHWFASPRAAVGFFVHAARLDTARIGPRRNLTMPGLSALVGEEIEALRRVAGDKAVSLIRREPDPAIEKIVTGWATDFDARRATELGFRAETSFDDIIRIHLEDELEGKHP</sequence>
<keyword evidence="5" id="KW-1185">Reference proteome</keyword>
<dbReference type="InterPro" id="IPR050005">
    <property type="entry name" value="DenD"/>
</dbReference>
<dbReference type="SUPFAM" id="SSF51735">
    <property type="entry name" value="NAD(P)-binding Rossmann-fold domains"/>
    <property type="match status" value="1"/>
</dbReference>
<dbReference type="Proteomes" id="UP001300261">
    <property type="component" value="Unassembled WGS sequence"/>
</dbReference>
<dbReference type="RefSeq" id="WP_265961104.1">
    <property type="nucleotide sequence ID" value="NZ_JAPEVI010000002.1"/>
</dbReference>
<dbReference type="Gene3D" id="3.90.25.10">
    <property type="entry name" value="UDP-galactose 4-epimerase, domain 1"/>
    <property type="match status" value="1"/>
</dbReference>
<dbReference type="NCBIfam" id="NF043036">
    <property type="entry name" value="ErythonDh"/>
    <property type="match status" value="1"/>
</dbReference>
<reference evidence="4 5" key="1">
    <citation type="journal article" date="2016" name="Int. J. Syst. Evol. Microbiol.">
        <title>Labrenzia salina sp. nov., isolated from the rhizosphere of the halophyte Arthrocnemum macrostachyum.</title>
        <authorList>
            <person name="Camacho M."/>
            <person name="Redondo-Gomez S."/>
            <person name="Rodriguez-Llorente I."/>
            <person name="Rohde M."/>
            <person name="Sproer C."/>
            <person name="Schumann P."/>
            <person name="Klenk H.P."/>
            <person name="Montero-Calasanz M.D.C."/>
        </authorList>
    </citation>
    <scope>NUCLEOTIDE SEQUENCE [LARGE SCALE GENOMIC DNA]</scope>
    <source>
        <strain evidence="4 5">DSM 29163</strain>
    </source>
</reference>
<evidence type="ECO:0000256" key="1">
    <source>
        <dbReference type="ARBA" id="ARBA00022857"/>
    </source>
</evidence>
<evidence type="ECO:0000256" key="2">
    <source>
        <dbReference type="ARBA" id="ARBA00023277"/>
    </source>
</evidence>
<dbReference type="InterPro" id="IPR036291">
    <property type="entry name" value="NAD(P)-bd_dom_sf"/>
</dbReference>
<comment type="caution">
    <text evidence="4">The sequence shown here is derived from an EMBL/GenBank/DDBJ whole genome shotgun (WGS) entry which is preliminary data.</text>
</comment>
<protein>
    <submittedName>
        <fullName evidence="4">SDR family oxidoreductase</fullName>
    </submittedName>
</protein>
<organism evidence="4 5">
    <name type="scientific">Roseibium salinum</name>
    <dbReference type="NCBI Taxonomy" id="1604349"/>
    <lineage>
        <taxon>Bacteria</taxon>
        <taxon>Pseudomonadati</taxon>
        <taxon>Pseudomonadota</taxon>
        <taxon>Alphaproteobacteria</taxon>
        <taxon>Hyphomicrobiales</taxon>
        <taxon>Stappiaceae</taxon>
        <taxon>Roseibium</taxon>
    </lineage>
</organism>
<evidence type="ECO:0000313" key="5">
    <source>
        <dbReference type="Proteomes" id="UP001300261"/>
    </source>
</evidence>
<dbReference type="EMBL" id="JAPEVI010000002">
    <property type="protein sequence ID" value="MCX2721405.1"/>
    <property type="molecule type" value="Genomic_DNA"/>
</dbReference>
<name>A0ABT3QWY2_9HYPH</name>
<dbReference type="CDD" id="cd05238">
    <property type="entry name" value="Gne_like_SDR_e"/>
    <property type="match status" value="1"/>
</dbReference>